<dbReference type="Pfam" id="PF00132">
    <property type="entry name" value="Hexapep"/>
    <property type="match status" value="1"/>
</dbReference>
<dbReference type="GO" id="GO:0016407">
    <property type="term" value="F:acetyltransferase activity"/>
    <property type="evidence" value="ECO:0007669"/>
    <property type="project" value="InterPro"/>
</dbReference>
<dbReference type="PROSITE" id="PS00101">
    <property type="entry name" value="HEXAPEP_TRANSFERASES"/>
    <property type="match status" value="1"/>
</dbReference>
<proteinExistence type="inferred from homology"/>
<dbReference type="EMBL" id="QEAP01000463">
    <property type="protein sequence ID" value="TPX65989.1"/>
    <property type="molecule type" value="Genomic_DNA"/>
</dbReference>
<dbReference type="Pfam" id="PF12464">
    <property type="entry name" value="Mac"/>
    <property type="match status" value="1"/>
</dbReference>
<gene>
    <name evidence="5" type="ORF">CcCBS67573_g07970</name>
</gene>
<sequence>MSYMNHPLRRAAITASDTDSEERRMLAGELYYGFDPVLVGKRDAAKKLWAKLNKMDECLADDPARLALLQELFASMGEGVVIESPFRCDYGKNIHLGRNVYFNFGVTILDCNRVDIGDNVLFGPNVCVYGAYHPTDPDLRTEWGPELAKSIRIGNDVWVGGNAIILHGVTIGDGATVGAGAVVTKDVPPRTVVVGNPARVVKHV</sequence>
<evidence type="ECO:0000259" key="4">
    <source>
        <dbReference type="SMART" id="SM01266"/>
    </source>
</evidence>
<dbReference type="Proteomes" id="UP000320333">
    <property type="component" value="Unassembled WGS sequence"/>
</dbReference>
<evidence type="ECO:0000313" key="6">
    <source>
        <dbReference type="Proteomes" id="UP000320333"/>
    </source>
</evidence>
<keyword evidence="3" id="KW-0012">Acyltransferase</keyword>
<protein>
    <recommendedName>
        <fullName evidence="4">Maltose/galactoside acetyltransferase domain-containing protein</fullName>
    </recommendedName>
</protein>
<dbReference type="Gene3D" id="2.160.10.10">
    <property type="entry name" value="Hexapeptide repeat proteins"/>
    <property type="match status" value="1"/>
</dbReference>
<keyword evidence="6" id="KW-1185">Reference proteome</keyword>
<dbReference type="CDD" id="cd03357">
    <property type="entry name" value="LbH_MAT_GAT"/>
    <property type="match status" value="1"/>
</dbReference>
<comment type="similarity">
    <text evidence="1">Belongs to the transferase hexapeptide repeat family.</text>
</comment>
<dbReference type="FunFam" id="2.160.10.10:FF:000025">
    <property type="entry name" value="Hexapeptide-repeat containing-acetyltransferase"/>
    <property type="match status" value="1"/>
</dbReference>
<evidence type="ECO:0000256" key="3">
    <source>
        <dbReference type="ARBA" id="ARBA00023315"/>
    </source>
</evidence>
<reference evidence="5 6" key="1">
    <citation type="journal article" date="2019" name="Sci. Rep.">
        <title>Comparative genomics of chytrid fungi reveal insights into the obligate biotrophic and pathogenic lifestyle of Synchytrium endobioticum.</title>
        <authorList>
            <person name="van de Vossenberg B.T.L.H."/>
            <person name="Warris S."/>
            <person name="Nguyen H.D.T."/>
            <person name="van Gent-Pelzer M.P.E."/>
            <person name="Joly D.L."/>
            <person name="van de Geest H.C."/>
            <person name="Bonants P.J.M."/>
            <person name="Smith D.S."/>
            <person name="Levesque C.A."/>
            <person name="van der Lee T.A.J."/>
        </authorList>
    </citation>
    <scope>NUCLEOTIDE SEQUENCE [LARGE SCALE GENOMIC DNA]</scope>
    <source>
        <strain evidence="5 6">CBS 675.73</strain>
    </source>
</reference>
<feature type="domain" description="Maltose/galactoside acetyltransferase" evidence="4">
    <location>
        <begin position="22"/>
        <end position="78"/>
    </location>
</feature>
<comment type="caution">
    <text evidence="5">The sequence shown here is derived from an EMBL/GenBank/DDBJ whole genome shotgun (WGS) entry which is preliminary data.</text>
</comment>
<dbReference type="OrthoDB" id="25818at2759"/>
<evidence type="ECO:0000256" key="1">
    <source>
        <dbReference type="ARBA" id="ARBA00007274"/>
    </source>
</evidence>
<dbReference type="InterPro" id="IPR001451">
    <property type="entry name" value="Hexapep"/>
</dbReference>
<dbReference type="PANTHER" id="PTHR23416:SF23">
    <property type="entry name" value="ACETYLTRANSFERASE C18B11.09C-RELATED"/>
    <property type="match status" value="1"/>
</dbReference>
<dbReference type="STRING" id="246404.A0A507ENZ5"/>
<dbReference type="AlphaFoldDB" id="A0A507ENZ5"/>
<dbReference type="InterPro" id="IPR018357">
    <property type="entry name" value="Hexapep_transf_CS"/>
</dbReference>
<name>A0A507ENZ5_9FUNG</name>
<accession>A0A507ENZ5</accession>
<dbReference type="GO" id="GO:0008374">
    <property type="term" value="F:O-acyltransferase activity"/>
    <property type="evidence" value="ECO:0007669"/>
    <property type="project" value="TreeGrafter"/>
</dbReference>
<dbReference type="PANTHER" id="PTHR23416">
    <property type="entry name" value="SIALIC ACID SYNTHASE-RELATED"/>
    <property type="match status" value="1"/>
</dbReference>
<organism evidence="5 6">
    <name type="scientific">Chytriomyces confervae</name>
    <dbReference type="NCBI Taxonomy" id="246404"/>
    <lineage>
        <taxon>Eukaryota</taxon>
        <taxon>Fungi</taxon>
        <taxon>Fungi incertae sedis</taxon>
        <taxon>Chytridiomycota</taxon>
        <taxon>Chytridiomycota incertae sedis</taxon>
        <taxon>Chytridiomycetes</taxon>
        <taxon>Chytridiales</taxon>
        <taxon>Chytriomycetaceae</taxon>
        <taxon>Chytriomyces</taxon>
    </lineage>
</organism>
<dbReference type="SUPFAM" id="SSF51161">
    <property type="entry name" value="Trimeric LpxA-like enzymes"/>
    <property type="match status" value="1"/>
</dbReference>
<evidence type="ECO:0000313" key="5">
    <source>
        <dbReference type="EMBL" id="TPX65989.1"/>
    </source>
</evidence>
<dbReference type="InterPro" id="IPR011004">
    <property type="entry name" value="Trimer_LpxA-like_sf"/>
</dbReference>
<dbReference type="SMART" id="SM01266">
    <property type="entry name" value="Mac"/>
    <property type="match status" value="1"/>
</dbReference>
<evidence type="ECO:0000256" key="2">
    <source>
        <dbReference type="ARBA" id="ARBA00022679"/>
    </source>
</evidence>
<dbReference type="InterPro" id="IPR051159">
    <property type="entry name" value="Hexapeptide_acetyltransf"/>
</dbReference>
<keyword evidence="2" id="KW-0808">Transferase</keyword>
<dbReference type="InterPro" id="IPR024688">
    <property type="entry name" value="Mac_dom"/>
</dbReference>